<dbReference type="SMART" id="SM00490">
    <property type="entry name" value="HELICc"/>
    <property type="match status" value="1"/>
</dbReference>
<evidence type="ECO:0000313" key="8">
    <source>
        <dbReference type="Proteomes" id="UP000325113"/>
    </source>
</evidence>
<dbReference type="PANTHER" id="PTHR18934:SF213">
    <property type="entry name" value="3'-5' RNA HELICASE YTHDC2"/>
    <property type="match status" value="1"/>
</dbReference>
<dbReference type="EMBL" id="VLTM01000002">
    <property type="protein sequence ID" value="KAA0168390.1"/>
    <property type="molecule type" value="Genomic_DNA"/>
</dbReference>
<keyword evidence="1" id="KW-0378">Hydrolase</keyword>
<dbReference type="PROSITE" id="PS51192">
    <property type="entry name" value="HELICASE_ATP_BIND_1"/>
    <property type="match status" value="1"/>
</dbReference>
<evidence type="ECO:0008006" key="9">
    <source>
        <dbReference type="Google" id="ProtNLM"/>
    </source>
</evidence>
<sequence>MGPTANIVVTQPRRLAATSLAERVAFERGEAVGRSVGYNVRLDSATSSATRLLFCTTGVILRRVTSDPSLRGVSHLIIDEAHERDVNSDFLLAILRDVLPLRPDLRVVIMSATIHLQLFVDFFSRRVPEGAAAEAPRAAGAAAAPPAAASAAARGDGEGLPPALARPRCVFISGTTHRVTRFFLADVLEQTGFLDNRGGGRGRGGGAAAPPALGGDGNPLELAALLDDGAGYETADPASFFECPSCQAFGFVDVDEYAEHAATCMGPDNPGTGGRPAAERAAAGGGKKPAGLAGGDAEAGAVGPDDEDAAAAPDDGVAASFFDPVAAAGAAAAAAAGGAAAAHPAVDGSKPVAGGVNTLALPVGVRGRSGESAEEGTHPLLAEYQRKRGDDDDRVDARLVAALVKHIYINTGPQSALWRKTKDRDGGEMGAVLVFLPGWEDISAVRSALQADAILGNESRAQILALHSAVPGKEQRRVFQRPPPGVMKVVLSTNIAETSLTIDDVVYVIDSGMHKQKGHDAYTGMSSLATKWVSKAAARQRAGRAGRVRPGICYHLFSSMRHEGMQDFETPEILRTPLDELCLQVKLLQRQWSIDSRSAAKHSLEHLREGASAAAFLQRSLEPPPELAVDAALQLLADIGAIDIASKPSGGTAESLTALGEALAQLPLPPRLGKMILHGVLLRCVDPVVTIACAVSYRTPFVLPMSAADKAAADKAKVDLAHGLPSDHMALLGAWEGYSKAERTGGGFGFCRRWFLSPSVMRMVGGIRRQLLRELEHAGVVTRAQLESTGPESANFNSSNGAVISAALAAGLYPQLAMRAPLQAKLETRGGRSLALHGGSVNAGVLRTVARIEADAKRADEDEDEGHAGRRRHGGGGGAFGLSGPAAAIAAAGSRGGVQWFAFEEVMQGGMGKTSVRDTTMVPAAALALLCGASGGNEDISMPDAAARCAGPAQLLECVAAATGIIAPSPDSEDDAGAAAASAARAPSSRWTLPPAVAKWPAAYQASLRHLAGTAASRHSAWLGSPPVPASRSDARAAASEAAAATTASDASRQFSTNESVRSAVLGPHSFSRHS</sequence>
<evidence type="ECO:0000259" key="3">
    <source>
        <dbReference type="PROSITE" id="PS51192"/>
    </source>
</evidence>
<dbReference type="Pfam" id="PF00271">
    <property type="entry name" value="Helicase_C"/>
    <property type="match status" value="1"/>
</dbReference>
<feature type="region of interest" description="Disordered" evidence="2">
    <location>
        <begin position="266"/>
        <end position="312"/>
    </location>
</feature>
<dbReference type="InterPro" id="IPR002464">
    <property type="entry name" value="DNA/RNA_helicase_DEAH_CS"/>
</dbReference>
<comment type="caution">
    <text evidence="6">The sequence shown here is derived from an EMBL/GenBank/DDBJ whole genome shotgun (WGS) entry which is preliminary data.</text>
</comment>
<dbReference type="InterPro" id="IPR027417">
    <property type="entry name" value="P-loop_NTPase"/>
</dbReference>
<dbReference type="Pfam" id="PF21010">
    <property type="entry name" value="HA2_C"/>
    <property type="match status" value="1"/>
</dbReference>
<dbReference type="EMBL" id="VLTL01000045">
    <property type="protein sequence ID" value="KAA0165642.1"/>
    <property type="molecule type" value="Genomic_DNA"/>
</dbReference>
<feature type="compositionally biased region" description="Gly residues" evidence="2">
    <location>
        <begin position="283"/>
        <end position="294"/>
    </location>
</feature>
<dbReference type="PROSITE" id="PS00690">
    <property type="entry name" value="DEAH_ATP_HELICASE"/>
    <property type="match status" value="1"/>
</dbReference>
<dbReference type="InterPro" id="IPR007502">
    <property type="entry name" value="Helicase-assoc_dom"/>
</dbReference>
<reference evidence="7 8" key="1">
    <citation type="submission" date="2019-07" db="EMBL/GenBank/DDBJ databases">
        <title>Genomes of Cafeteria roenbergensis.</title>
        <authorList>
            <person name="Fischer M.G."/>
            <person name="Hackl T."/>
            <person name="Roman M."/>
        </authorList>
    </citation>
    <scope>NUCLEOTIDE SEQUENCE [LARGE SCALE GENOMIC DNA]</scope>
    <source>
        <strain evidence="6 8">Cflag</strain>
        <strain evidence="5 7">RCC970-E3</strain>
    </source>
</reference>
<dbReference type="Proteomes" id="UP000325113">
    <property type="component" value="Unassembled WGS sequence"/>
</dbReference>
<name>A0A5A8DX34_CAFRO</name>
<gene>
    <name evidence="5" type="ORF">FNF28_03392</name>
    <name evidence="6" type="ORF">FNF31_00272</name>
</gene>
<dbReference type="InterPro" id="IPR001650">
    <property type="entry name" value="Helicase_C-like"/>
</dbReference>
<organism evidence="6 8">
    <name type="scientific">Cafeteria roenbergensis</name>
    <name type="common">Marine flagellate</name>
    <dbReference type="NCBI Taxonomy" id="33653"/>
    <lineage>
        <taxon>Eukaryota</taxon>
        <taxon>Sar</taxon>
        <taxon>Stramenopiles</taxon>
        <taxon>Bigyra</taxon>
        <taxon>Opalozoa</taxon>
        <taxon>Bicosoecida</taxon>
        <taxon>Cafeteriaceae</taxon>
        <taxon>Cafeteria</taxon>
    </lineage>
</organism>
<protein>
    <recommendedName>
        <fullName evidence="9">Helicase C-terminal domain-containing protein</fullName>
    </recommendedName>
</protein>
<dbReference type="GO" id="GO:0004386">
    <property type="term" value="F:helicase activity"/>
    <property type="evidence" value="ECO:0007669"/>
    <property type="project" value="TreeGrafter"/>
</dbReference>
<dbReference type="GO" id="GO:0016787">
    <property type="term" value="F:hydrolase activity"/>
    <property type="evidence" value="ECO:0007669"/>
    <property type="project" value="UniProtKB-KW"/>
</dbReference>
<dbReference type="PROSITE" id="PS51194">
    <property type="entry name" value="HELICASE_CTER"/>
    <property type="match status" value="1"/>
</dbReference>
<feature type="compositionally biased region" description="Low complexity" evidence="2">
    <location>
        <begin position="1030"/>
        <end position="1052"/>
    </location>
</feature>
<dbReference type="AlphaFoldDB" id="A0A5A8DX34"/>
<dbReference type="PANTHER" id="PTHR18934">
    <property type="entry name" value="ATP-DEPENDENT RNA HELICASE"/>
    <property type="match status" value="1"/>
</dbReference>
<feature type="region of interest" description="Disordered" evidence="2">
    <location>
        <begin position="195"/>
        <end position="214"/>
    </location>
</feature>
<feature type="domain" description="Helicase C-terminal" evidence="4">
    <location>
        <begin position="403"/>
        <end position="589"/>
    </location>
</feature>
<feature type="compositionally biased region" description="Gly residues" evidence="2">
    <location>
        <begin position="197"/>
        <end position="207"/>
    </location>
</feature>
<dbReference type="SUPFAM" id="SSF52540">
    <property type="entry name" value="P-loop containing nucleoside triphosphate hydrolases"/>
    <property type="match status" value="2"/>
</dbReference>
<evidence type="ECO:0000313" key="5">
    <source>
        <dbReference type="EMBL" id="KAA0165642.1"/>
    </source>
</evidence>
<dbReference type="CDD" id="cd18791">
    <property type="entry name" value="SF2_C_RHA"/>
    <property type="match status" value="1"/>
</dbReference>
<feature type="region of interest" description="Disordered" evidence="2">
    <location>
        <begin position="1020"/>
        <end position="1061"/>
    </location>
</feature>
<evidence type="ECO:0000256" key="2">
    <source>
        <dbReference type="SAM" id="MobiDB-lite"/>
    </source>
</evidence>
<evidence type="ECO:0000256" key="1">
    <source>
        <dbReference type="ARBA" id="ARBA00022801"/>
    </source>
</evidence>
<dbReference type="Gene3D" id="1.20.120.1080">
    <property type="match status" value="1"/>
</dbReference>
<feature type="region of interest" description="Disordered" evidence="2">
    <location>
        <begin position="856"/>
        <end position="878"/>
    </location>
</feature>
<dbReference type="InterPro" id="IPR014001">
    <property type="entry name" value="Helicase_ATP-bd"/>
</dbReference>
<dbReference type="Gene3D" id="3.40.50.300">
    <property type="entry name" value="P-loop containing nucleotide triphosphate hydrolases"/>
    <property type="match status" value="2"/>
</dbReference>
<accession>A0A5A8DX34</accession>
<dbReference type="Proteomes" id="UP000324907">
    <property type="component" value="Unassembled WGS sequence"/>
</dbReference>
<evidence type="ECO:0000313" key="7">
    <source>
        <dbReference type="Proteomes" id="UP000324907"/>
    </source>
</evidence>
<evidence type="ECO:0000313" key="6">
    <source>
        <dbReference type="EMBL" id="KAA0168390.1"/>
    </source>
</evidence>
<evidence type="ECO:0000259" key="4">
    <source>
        <dbReference type="PROSITE" id="PS51194"/>
    </source>
</evidence>
<proteinExistence type="predicted"/>
<feature type="domain" description="Helicase ATP-binding" evidence="3">
    <location>
        <begin position="1"/>
        <end position="132"/>
    </location>
</feature>
<dbReference type="SMART" id="SM00847">
    <property type="entry name" value="HA2"/>
    <property type="match status" value="1"/>
</dbReference>
<dbReference type="CDD" id="cd17917">
    <property type="entry name" value="DEXHc_RHA-like"/>
    <property type="match status" value="1"/>
</dbReference>
<dbReference type="GO" id="GO:0003723">
    <property type="term" value="F:RNA binding"/>
    <property type="evidence" value="ECO:0007669"/>
    <property type="project" value="TreeGrafter"/>
</dbReference>